<keyword evidence="1" id="KW-0678">Repressor</keyword>
<evidence type="ECO:0000256" key="3">
    <source>
        <dbReference type="ARBA" id="ARBA00023125"/>
    </source>
</evidence>
<keyword evidence="4" id="KW-0804">Transcription</keyword>
<proteinExistence type="predicted"/>
<protein>
    <submittedName>
        <fullName evidence="7">MerR family transcriptional regulator</fullName>
    </submittedName>
</protein>
<dbReference type="PANTHER" id="PTHR30204">
    <property type="entry name" value="REDOX-CYCLING DRUG-SENSING TRANSCRIPTIONAL ACTIVATOR SOXR"/>
    <property type="match status" value="1"/>
</dbReference>
<feature type="domain" description="HTH merR-type" evidence="6">
    <location>
        <begin position="1"/>
        <end position="68"/>
    </location>
</feature>
<dbReference type="RefSeq" id="WP_202083330.1">
    <property type="nucleotide sequence ID" value="NZ_JAERTZ010000015.1"/>
</dbReference>
<name>A0ABS1QQ02_9GAMM</name>
<evidence type="ECO:0000259" key="6">
    <source>
        <dbReference type="PROSITE" id="PS50937"/>
    </source>
</evidence>
<dbReference type="InterPro" id="IPR047057">
    <property type="entry name" value="MerR_fam"/>
</dbReference>
<feature type="coiled-coil region" evidence="5">
    <location>
        <begin position="81"/>
        <end position="108"/>
    </location>
</feature>
<evidence type="ECO:0000256" key="5">
    <source>
        <dbReference type="SAM" id="Coils"/>
    </source>
</evidence>
<dbReference type="Pfam" id="PF13411">
    <property type="entry name" value="MerR_1"/>
    <property type="match status" value="1"/>
</dbReference>
<dbReference type="SUPFAM" id="SSF46955">
    <property type="entry name" value="Putative DNA-binding domain"/>
    <property type="match status" value="1"/>
</dbReference>
<reference evidence="8" key="1">
    <citation type="submission" date="2021-01" db="EMBL/GenBank/DDBJ databases">
        <title>Genome public.</title>
        <authorList>
            <person name="Liu C."/>
            <person name="Sun Q."/>
        </authorList>
    </citation>
    <scope>NUCLEOTIDE SEQUENCE [LARGE SCALE GENOMIC DNA]</scope>
    <source>
        <strain evidence="8">CGMCC 1.18722</strain>
    </source>
</reference>
<dbReference type="SMART" id="SM00422">
    <property type="entry name" value="HTH_MERR"/>
    <property type="match status" value="1"/>
</dbReference>
<keyword evidence="5" id="KW-0175">Coiled coil</keyword>
<keyword evidence="3" id="KW-0238">DNA-binding</keyword>
<gene>
    <name evidence="7" type="ORF">JKV55_06305</name>
</gene>
<keyword evidence="2" id="KW-0805">Transcription regulation</keyword>
<dbReference type="PROSITE" id="PS50937">
    <property type="entry name" value="HTH_MERR_2"/>
    <property type="match status" value="1"/>
</dbReference>
<evidence type="ECO:0000256" key="4">
    <source>
        <dbReference type="ARBA" id="ARBA00023163"/>
    </source>
</evidence>
<organism evidence="7 8">
    <name type="scientific">Zobellella iuensis</name>
    <dbReference type="NCBI Taxonomy" id="2803811"/>
    <lineage>
        <taxon>Bacteria</taxon>
        <taxon>Pseudomonadati</taxon>
        <taxon>Pseudomonadota</taxon>
        <taxon>Gammaproteobacteria</taxon>
        <taxon>Aeromonadales</taxon>
        <taxon>Aeromonadaceae</taxon>
        <taxon>Zobellella</taxon>
    </lineage>
</organism>
<evidence type="ECO:0000313" key="8">
    <source>
        <dbReference type="Proteomes" id="UP000638570"/>
    </source>
</evidence>
<dbReference type="InterPro" id="IPR009061">
    <property type="entry name" value="DNA-bd_dom_put_sf"/>
</dbReference>
<sequence>MYIGYLSKQTGASRKAIYLYEEMGLIPTPLRKGKYRVYAPEVVEIVKTIKCAQSLGFKLKELAEILQSTSARQWPNLEGIAEQLDWKRRALQEQIDSATTQIRLLDELRQRLAESPSVWECEKSR</sequence>
<dbReference type="InterPro" id="IPR000551">
    <property type="entry name" value="MerR-type_HTH_dom"/>
</dbReference>
<accession>A0ABS1QQ02</accession>
<comment type="caution">
    <text evidence="7">The sequence shown here is derived from an EMBL/GenBank/DDBJ whole genome shotgun (WGS) entry which is preliminary data.</text>
</comment>
<dbReference type="Proteomes" id="UP000638570">
    <property type="component" value="Unassembled WGS sequence"/>
</dbReference>
<dbReference type="PANTHER" id="PTHR30204:SF69">
    <property type="entry name" value="MERR-FAMILY TRANSCRIPTIONAL REGULATOR"/>
    <property type="match status" value="1"/>
</dbReference>
<dbReference type="EMBL" id="JAERTZ010000015">
    <property type="protein sequence ID" value="MBL1376945.1"/>
    <property type="molecule type" value="Genomic_DNA"/>
</dbReference>
<evidence type="ECO:0000256" key="2">
    <source>
        <dbReference type="ARBA" id="ARBA00023015"/>
    </source>
</evidence>
<evidence type="ECO:0000256" key="1">
    <source>
        <dbReference type="ARBA" id="ARBA00022491"/>
    </source>
</evidence>
<dbReference type="Gene3D" id="1.10.1660.10">
    <property type="match status" value="1"/>
</dbReference>
<dbReference type="PRINTS" id="PR00040">
    <property type="entry name" value="HTHMERR"/>
</dbReference>
<evidence type="ECO:0000313" key="7">
    <source>
        <dbReference type="EMBL" id="MBL1376945.1"/>
    </source>
</evidence>
<keyword evidence="8" id="KW-1185">Reference proteome</keyword>